<evidence type="ECO:0000313" key="5">
    <source>
        <dbReference type="Proteomes" id="UP001560293"/>
    </source>
</evidence>
<dbReference type="Proteomes" id="UP000295805">
    <property type="component" value="Unassembled WGS sequence"/>
</dbReference>
<gene>
    <name evidence="2" type="ORF">AB6N35_04345</name>
    <name evidence="3" type="ORF">EDD19_10336</name>
    <name evidence="1" type="ORF">M3D93_16175</name>
</gene>
<proteinExistence type="predicted"/>
<protein>
    <submittedName>
        <fullName evidence="3">Uncharacterized protein</fullName>
    </submittedName>
</protein>
<name>A0A4R3ZXN9_9ACTN</name>
<dbReference type="EMBL" id="SMCX01000003">
    <property type="protein sequence ID" value="TCW25689.1"/>
    <property type="molecule type" value="Genomic_DNA"/>
</dbReference>
<evidence type="ECO:0000313" key="2">
    <source>
        <dbReference type="EMBL" id="MEX6463590.1"/>
    </source>
</evidence>
<dbReference type="EMBL" id="JBFTEZ010000002">
    <property type="protein sequence ID" value="MEX6463590.1"/>
    <property type="molecule type" value="Genomic_DNA"/>
</dbReference>
<evidence type="ECO:0000313" key="4">
    <source>
        <dbReference type="Proteomes" id="UP000295805"/>
    </source>
</evidence>
<dbReference type="GeneID" id="89531891"/>
<accession>A0A4R3ZXN9</accession>
<reference evidence="2" key="4">
    <citation type="submission" date="2024-07" db="EMBL/GenBank/DDBJ databases">
        <authorList>
            <person name="Wildschutte H."/>
        </authorList>
    </citation>
    <scope>NUCLEOTIDE SEQUENCE</scope>
    <source>
        <strain evidence="2">N60</strain>
    </source>
</reference>
<organism evidence="3 4">
    <name type="scientific">Dietzia cinnamea</name>
    <dbReference type="NCBI Taxonomy" id="321318"/>
    <lineage>
        <taxon>Bacteria</taxon>
        <taxon>Bacillati</taxon>
        <taxon>Actinomycetota</taxon>
        <taxon>Actinomycetes</taxon>
        <taxon>Mycobacteriales</taxon>
        <taxon>Dietziaceae</taxon>
        <taxon>Dietzia</taxon>
    </lineage>
</organism>
<evidence type="ECO:0000313" key="3">
    <source>
        <dbReference type="EMBL" id="TCW25689.1"/>
    </source>
</evidence>
<evidence type="ECO:0000313" key="1">
    <source>
        <dbReference type="EMBL" id="MCT2119265.1"/>
    </source>
</evidence>
<dbReference type="Proteomes" id="UP001560293">
    <property type="component" value="Unassembled WGS sequence"/>
</dbReference>
<dbReference type="EMBL" id="JALXTC010000128">
    <property type="protein sequence ID" value="MCT2119265.1"/>
    <property type="molecule type" value="Genomic_DNA"/>
</dbReference>
<reference evidence="3 4" key="1">
    <citation type="submission" date="2019-03" db="EMBL/GenBank/DDBJ databases">
        <title>Root nodule microbial communities of legume samples collected from USA, Mexico and Botswana.</title>
        <authorList>
            <person name="Hirsch A."/>
        </authorList>
    </citation>
    <scope>NUCLEOTIDE SEQUENCE [LARGE SCALE GENOMIC DNA]</scope>
    <source>
        <strain evidence="3 4">55</strain>
    </source>
</reference>
<comment type="caution">
    <text evidence="3">The sequence shown here is derived from an EMBL/GenBank/DDBJ whole genome shotgun (WGS) entry which is preliminary data.</text>
</comment>
<dbReference type="Proteomes" id="UP001206890">
    <property type="component" value="Unassembled WGS sequence"/>
</dbReference>
<sequence>MGSIQTFLPGLATGSDAVNTGSQVVDAGAGLFADVLETLGGFVTQITGSLS</sequence>
<keyword evidence="5" id="KW-1185">Reference proteome</keyword>
<dbReference type="RefSeq" id="WP_165928431.1">
    <property type="nucleotide sequence ID" value="NZ_CP143053.1"/>
</dbReference>
<reference evidence="1" key="2">
    <citation type="submission" date="2022-04" db="EMBL/GenBank/DDBJ databases">
        <title>Human microbiome associated bacterial genomes.</title>
        <authorList>
            <person name="Sandstrom S."/>
            <person name="Salamzade R."/>
            <person name="Kalan L.R."/>
        </authorList>
    </citation>
    <scope>NUCLEOTIDE SEQUENCE</scope>
    <source>
        <strain evidence="1">P3-SID1762</strain>
    </source>
</reference>
<reference evidence="5" key="3">
    <citation type="submission" date="2024-07" db="EMBL/GenBank/DDBJ databases">
        <title>Pseudomonas strain that inhibits Aeromonas fish pathogens.</title>
        <authorList>
            <person name="Wildschutte H."/>
        </authorList>
    </citation>
    <scope>NUCLEOTIDE SEQUENCE [LARGE SCALE GENOMIC DNA]</scope>
    <source>
        <strain evidence="5">n60</strain>
    </source>
</reference>
<dbReference type="AlphaFoldDB" id="A0A4R3ZXN9"/>